<dbReference type="SUPFAM" id="SSF56112">
    <property type="entry name" value="Protein kinase-like (PK-like)"/>
    <property type="match status" value="1"/>
</dbReference>
<proteinExistence type="predicted"/>
<dbReference type="Pfam" id="PF07714">
    <property type="entry name" value="PK_Tyr_Ser-Thr"/>
    <property type="match status" value="1"/>
</dbReference>
<accession>A0AA35W2I4</accession>
<dbReference type="PANTHER" id="PTHR24416">
    <property type="entry name" value="TYROSINE-PROTEIN KINASE RECEPTOR"/>
    <property type="match status" value="1"/>
</dbReference>
<comment type="caution">
    <text evidence="2">The sequence shown here is derived from an EMBL/GenBank/DDBJ whole genome shotgun (WGS) entry which is preliminary data.</text>
</comment>
<evidence type="ECO:0000313" key="3">
    <source>
        <dbReference type="Proteomes" id="UP001174909"/>
    </source>
</evidence>
<evidence type="ECO:0000313" key="2">
    <source>
        <dbReference type="EMBL" id="CAI8005723.1"/>
    </source>
</evidence>
<dbReference type="PROSITE" id="PS00109">
    <property type="entry name" value="PROTEIN_KINASE_TYR"/>
    <property type="match status" value="1"/>
</dbReference>
<dbReference type="GO" id="GO:0005886">
    <property type="term" value="C:plasma membrane"/>
    <property type="evidence" value="ECO:0007669"/>
    <property type="project" value="TreeGrafter"/>
</dbReference>
<dbReference type="EMBL" id="CASHTH010000631">
    <property type="protein sequence ID" value="CAI8005723.1"/>
    <property type="molecule type" value="Genomic_DNA"/>
</dbReference>
<keyword evidence="3" id="KW-1185">Reference proteome</keyword>
<dbReference type="InterPro" id="IPR020635">
    <property type="entry name" value="Tyr_kinase_cat_dom"/>
</dbReference>
<dbReference type="Proteomes" id="UP001174909">
    <property type="component" value="Unassembled WGS sequence"/>
</dbReference>
<reference evidence="2" key="1">
    <citation type="submission" date="2023-03" db="EMBL/GenBank/DDBJ databases">
        <authorList>
            <person name="Steffen K."/>
            <person name="Cardenas P."/>
        </authorList>
    </citation>
    <scope>NUCLEOTIDE SEQUENCE</scope>
</reference>
<dbReference type="PROSITE" id="PS50011">
    <property type="entry name" value="PROTEIN_KINASE_DOM"/>
    <property type="match status" value="1"/>
</dbReference>
<gene>
    <name evidence="2" type="ORF">GBAR_LOCUS4373</name>
</gene>
<sequence length="107" mass="11974">MCQFKHPNVITFHGILLNCDPMMIVLEMMHAGDLREKLHSLKPLDQSAAHTPALFMSFCRHIASGMTYLSGKGFVHRDLAARNILVANDEVCKISDFGMSRALKDTD</sequence>
<dbReference type="InterPro" id="IPR050122">
    <property type="entry name" value="RTK"/>
</dbReference>
<feature type="domain" description="Protein kinase" evidence="1">
    <location>
        <begin position="1"/>
        <end position="107"/>
    </location>
</feature>
<dbReference type="GO" id="GO:0005524">
    <property type="term" value="F:ATP binding"/>
    <property type="evidence" value="ECO:0007669"/>
    <property type="project" value="InterPro"/>
</dbReference>
<keyword evidence="2" id="KW-0675">Receptor</keyword>
<dbReference type="InterPro" id="IPR011009">
    <property type="entry name" value="Kinase-like_dom_sf"/>
</dbReference>
<dbReference type="PANTHER" id="PTHR24416:SF611">
    <property type="entry name" value="TYROSINE-PROTEIN KINASE TRANSMEMBRANE RECEPTOR ROR"/>
    <property type="match status" value="1"/>
</dbReference>
<dbReference type="SMART" id="SM00219">
    <property type="entry name" value="TyrKc"/>
    <property type="match status" value="1"/>
</dbReference>
<dbReference type="Gene3D" id="1.10.510.10">
    <property type="entry name" value="Transferase(Phosphotransferase) domain 1"/>
    <property type="match status" value="1"/>
</dbReference>
<dbReference type="AlphaFoldDB" id="A0AA35W2I4"/>
<name>A0AA35W2I4_GEOBA</name>
<protein>
    <submittedName>
        <fullName evidence="2">Ephrin type-A receptor 4a</fullName>
    </submittedName>
</protein>
<dbReference type="InterPro" id="IPR001245">
    <property type="entry name" value="Ser-Thr/Tyr_kinase_cat_dom"/>
</dbReference>
<organism evidence="2 3">
    <name type="scientific">Geodia barretti</name>
    <name type="common">Barrett's horny sponge</name>
    <dbReference type="NCBI Taxonomy" id="519541"/>
    <lineage>
        <taxon>Eukaryota</taxon>
        <taxon>Metazoa</taxon>
        <taxon>Porifera</taxon>
        <taxon>Demospongiae</taxon>
        <taxon>Heteroscleromorpha</taxon>
        <taxon>Tetractinellida</taxon>
        <taxon>Astrophorina</taxon>
        <taxon>Geodiidae</taxon>
        <taxon>Geodia</taxon>
    </lineage>
</organism>
<evidence type="ECO:0000259" key="1">
    <source>
        <dbReference type="PROSITE" id="PS50011"/>
    </source>
</evidence>
<dbReference type="GO" id="GO:0007169">
    <property type="term" value="P:cell surface receptor protein tyrosine kinase signaling pathway"/>
    <property type="evidence" value="ECO:0007669"/>
    <property type="project" value="TreeGrafter"/>
</dbReference>
<dbReference type="InterPro" id="IPR008266">
    <property type="entry name" value="Tyr_kinase_AS"/>
</dbReference>
<dbReference type="GO" id="GO:0004714">
    <property type="term" value="F:transmembrane receptor protein tyrosine kinase activity"/>
    <property type="evidence" value="ECO:0007669"/>
    <property type="project" value="TreeGrafter"/>
</dbReference>
<dbReference type="GO" id="GO:0043235">
    <property type="term" value="C:receptor complex"/>
    <property type="evidence" value="ECO:0007669"/>
    <property type="project" value="TreeGrafter"/>
</dbReference>
<dbReference type="InterPro" id="IPR000719">
    <property type="entry name" value="Prot_kinase_dom"/>
</dbReference>